<reference evidence="2" key="1">
    <citation type="submission" date="2015-01" db="EMBL/GenBank/DDBJ databases">
        <authorList>
            <person name="Aksoy S."/>
            <person name="Warren W."/>
            <person name="Wilson R.K."/>
        </authorList>
    </citation>
    <scope>NUCLEOTIDE SEQUENCE [LARGE SCALE GENOMIC DNA]</scope>
    <source>
        <strain evidence="2">IAEA</strain>
    </source>
</reference>
<dbReference type="EMBL" id="JXJN01024736">
    <property type="status" value="NOT_ANNOTATED_CDS"/>
    <property type="molecule type" value="Genomic_DNA"/>
</dbReference>
<reference evidence="1" key="2">
    <citation type="submission" date="2020-05" db="UniProtKB">
        <authorList>
            <consortium name="EnsemblMetazoa"/>
        </authorList>
    </citation>
    <scope>IDENTIFICATION</scope>
    <source>
        <strain evidence="1">IAEA</strain>
    </source>
</reference>
<dbReference type="Proteomes" id="UP000092460">
    <property type="component" value="Unassembled WGS sequence"/>
</dbReference>
<keyword evidence="2" id="KW-1185">Reference proteome</keyword>
<dbReference type="EnsemblMetazoa" id="GPPI047708-RA">
    <property type="protein sequence ID" value="GPPI047708-PA"/>
    <property type="gene ID" value="GPPI047708"/>
</dbReference>
<protein>
    <submittedName>
        <fullName evidence="1">Uncharacterized protein</fullName>
    </submittedName>
</protein>
<evidence type="ECO:0000313" key="2">
    <source>
        <dbReference type="Proteomes" id="UP000092460"/>
    </source>
</evidence>
<name>A0A1B0C2Y9_9MUSC</name>
<dbReference type="VEuPathDB" id="VectorBase:GPPI047708"/>
<evidence type="ECO:0000313" key="1">
    <source>
        <dbReference type="EnsemblMetazoa" id="GPPI047708-PA"/>
    </source>
</evidence>
<accession>A0A1B0C2Y9</accession>
<organism evidence="1 2">
    <name type="scientific">Glossina palpalis gambiensis</name>
    <dbReference type="NCBI Taxonomy" id="67801"/>
    <lineage>
        <taxon>Eukaryota</taxon>
        <taxon>Metazoa</taxon>
        <taxon>Ecdysozoa</taxon>
        <taxon>Arthropoda</taxon>
        <taxon>Hexapoda</taxon>
        <taxon>Insecta</taxon>
        <taxon>Pterygota</taxon>
        <taxon>Neoptera</taxon>
        <taxon>Endopterygota</taxon>
        <taxon>Diptera</taxon>
        <taxon>Brachycera</taxon>
        <taxon>Muscomorpha</taxon>
        <taxon>Hippoboscoidea</taxon>
        <taxon>Glossinidae</taxon>
        <taxon>Glossina</taxon>
    </lineage>
</organism>
<proteinExistence type="predicted"/>
<sequence>MFKHVSEHLHVLWSDVLSGEGMHKVEFTKSESNINGLVSKCLSNIKIQSPLPAVGFTSETCCKKCAENTVESIEGKEEFVDYFTTNLRSITVTIY</sequence>
<dbReference type="AlphaFoldDB" id="A0A1B0C2Y9"/>